<name>A0A8J6IV77_9FIRM</name>
<evidence type="ECO:0000256" key="1">
    <source>
        <dbReference type="SAM" id="SignalP"/>
    </source>
</evidence>
<keyword evidence="1" id="KW-0732">Signal</keyword>
<gene>
    <name evidence="2" type="ORF">H8S55_00185</name>
</gene>
<sequence>MKRTKRFPLLGLSALLLGLTACGGETEPAPPPSMTAEELAGVWTDGLQNFLLLDPDNSRYLYLTYYGRLGSGDMDLEDRPMLSYDNFLYDFLPQGEGFVLDQNGSSDRENIDGMVFTRFDQEETMWDQLLQADEGQLAALDGVWQDPLDELLVIDTDRMEYMAYSSQSRGVASGTLADAHDGRGPYLFLNGRAYPKFSLGNDILMLYFSPSETQEPDGTFSGVFYQQGTAQEIALYHLDQAKFTYFEGRLVYFDGLRMFYMPENYSVGEDGLAYDQDGNLFAAGFDFTPLDPAELWGPDWADNWG</sequence>
<keyword evidence="3" id="KW-1185">Reference proteome</keyword>
<dbReference type="AlphaFoldDB" id="A0A8J6IV77"/>
<dbReference type="Proteomes" id="UP000602260">
    <property type="component" value="Unassembled WGS sequence"/>
</dbReference>
<accession>A0A8J6IV77</accession>
<feature type="signal peptide" evidence="1">
    <location>
        <begin position="1"/>
        <end position="23"/>
    </location>
</feature>
<protein>
    <submittedName>
        <fullName evidence="2">Uncharacterized protein</fullName>
    </submittedName>
</protein>
<organism evidence="2 3">
    <name type="scientific">Flintibacter faecis</name>
    <dbReference type="NCBI Taxonomy" id="2763047"/>
    <lineage>
        <taxon>Bacteria</taxon>
        <taxon>Bacillati</taxon>
        <taxon>Bacillota</taxon>
        <taxon>Clostridia</taxon>
        <taxon>Eubacteriales</taxon>
        <taxon>Flintibacter</taxon>
    </lineage>
</organism>
<evidence type="ECO:0000313" key="3">
    <source>
        <dbReference type="Proteomes" id="UP000602260"/>
    </source>
</evidence>
<dbReference type="EMBL" id="JACOPN010000001">
    <property type="protein sequence ID" value="MBC5715759.1"/>
    <property type="molecule type" value="Genomic_DNA"/>
</dbReference>
<dbReference type="RefSeq" id="WP_186877311.1">
    <property type="nucleotide sequence ID" value="NZ_JACOPN010000001.1"/>
</dbReference>
<reference evidence="2" key="1">
    <citation type="submission" date="2020-08" db="EMBL/GenBank/DDBJ databases">
        <title>Genome public.</title>
        <authorList>
            <person name="Liu C."/>
            <person name="Sun Q."/>
        </authorList>
    </citation>
    <scope>NUCLEOTIDE SEQUENCE</scope>
    <source>
        <strain evidence="2">BX5</strain>
    </source>
</reference>
<evidence type="ECO:0000313" key="2">
    <source>
        <dbReference type="EMBL" id="MBC5715759.1"/>
    </source>
</evidence>
<proteinExistence type="predicted"/>
<feature type="chain" id="PRO_5035273256" evidence="1">
    <location>
        <begin position="24"/>
        <end position="305"/>
    </location>
</feature>
<dbReference type="PROSITE" id="PS51257">
    <property type="entry name" value="PROKAR_LIPOPROTEIN"/>
    <property type="match status" value="1"/>
</dbReference>
<comment type="caution">
    <text evidence="2">The sequence shown here is derived from an EMBL/GenBank/DDBJ whole genome shotgun (WGS) entry which is preliminary data.</text>
</comment>